<sequence>MAIPKLFQWLLGVGSFMTVWLAYLIGYIQTDLRKEYHEIIIALPIYLLITFACFTLGMIGYRVATFNDCVEASKELKEQIEEARRDLETKGYKYSSDWK</sequence>
<dbReference type="PANTHER" id="PTHR16433:SF0">
    <property type="entry name" value="DOLICHOL-PHOSPHATE MANNOSYLTRANSFERASE SUBUNIT 3"/>
    <property type="match status" value="1"/>
</dbReference>
<dbReference type="GO" id="GO:0006506">
    <property type="term" value="P:GPI anchor biosynthetic process"/>
    <property type="evidence" value="ECO:0007669"/>
    <property type="project" value="TreeGrafter"/>
</dbReference>
<feature type="transmembrane region" description="Helical" evidence="7">
    <location>
        <begin position="39"/>
        <end position="61"/>
    </location>
</feature>
<comment type="caution">
    <text evidence="9">The sequence shown here is derived from an EMBL/GenBank/DDBJ whole genome shotgun (WGS) entry which is preliminary data.</text>
</comment>
<name>A0AAV2HKK2_LYMST</name>
<proteinExistence type="inferred from homology"/>
<dbReference type="Pfam" id="PF08285">
    <property type="entry name" value="DPM3"/>
    <property type="match status" value="1"/>
</dbReference>
<dbReference type="InterPro" id="IPR013174">
    <property type="entry name" value="DPM3"/>
</dbReference>
<evidence type="ECO:0000256" key="3">
    <source>
        <dbReference type="ARBA" id="ARBA00022692"/>
    </source>
</evidence>
<comment type="similarity">
    <text evidence="2 7">Belongs to the DPM3 family.</text>
</comment>
<dbReference type="Proteomes" id="UP001497497">
    <property type="component" value="Unassembled WGS sequence"/>
</dbReference>
<reference evidence="9 10" key="1">
    <citation type="submission" date="2024-04" db="EMBL/GenBank/DDBJ databases">
        <authorList>
            <consortium name="Genoscope - CEA"/>
            <person name="William W."/>
        </authorList>
    </citation>
    <scope>NUCLEOTIDE SEQUENCE [LARGE SCALE GENOMIC DNA]</scope>
</reference>
<dbReference type="AlphaFoldDB" id="A0AAV2HKK2"/>
<dbReference type="GO" id="GO:0033185">
    <property type="term" value="C:dolichol-phosphate-mannose synthase complex"/>
    <property type="evidence" value="ECO:0007669"/>
    <property type="project" value="TreeGrafter"/>
</dbReference>
<dbReference type="GO" id="GO:0005789">
    <property type="term" value="C:endoplasmic reticulum membrane"/>
    <property type="evidence" value="ECO:0007669"/>
    <property type="project" value="UniProtKB-SubCell"/>
</dbReference>
<comment type="pathway">
    <text evidence="7">Protein modification; protein glycosylation.</text>
</comment>
<gene>
    <name evidence="9" type="ORF">GSLYS_00008504001</name>
</gene>
<keyword evidence="4 7" id="KW-0256">Endoplasmic reticulum</keyword>
<keyword evidence="6 7" id="KW-0472">Membrane</keyword>
<dbReference type="EMBL" id="CAXITT010000175">
    <property type="protein sequence ID" value="CAL1534544.1"/>
    <property type="molecule type" value="Genomic_DNA"/>
</dbReference>
<evidence type="ECO:0000256" key="7">
    <source>
        <dbReference type="RuleBase" id="RU365085"/>
    </source>
</evidence>
<evidence type="ECO:0000256" key="6">
    <source>
        <dbReference type="ARBA" id="ARBA00023136"/>
    </source>
</evidence>
<organism evidence="9 10">
    <name type="scientific">Lymnaea stagnalis</name>
    <name type="common">Great pond snail</name>
    <name type="synonym">Helix stagnalis</name>
    <dbReference type="NCBI Taxonomy" id="6523"/>
    <lineage>
        <taxon>Eukaryota</taxon>
        <taxon>Metazoa</taxon>
        <taxon>Spiralia</taxon>
        <taxon>Lophotrochozoa</taxon>
        <taxon>Mollusca</taxon>
        <taxon>Gastropoda</taxon>
        <taxon>Heterobranchia</taxon>
        <taxon>Euthyneura</taxon>
        <taxon>Panpulmonata</taxon>
        <taxon>Hygrophila</taxon>
        <taxon>Lymnaeoidea</taxon>
        <taxon>Lymnaeidae</taxon>
        <taxon>Lymnaea</taxon>
    </lineage>
</organism>
<comment type="subunit">
    <text evidence="7">Component of the dolichol-phosphate mannose (DPM) synthase complex.</text>
</comment>
<keyword evidence="8" id="KW-0175">Coiled coil</keyword>
<accession>A0AAV2HKK2</accession>
<feature type="transmembrane region" description="Helical" evidence="7">
    <location>
        <begin position="6"/>
        <end position="27"/>
    </location>
</feature>
<evidence type="ECO:0000313" key="9">
    <source>
        <dbReference type="EMBL" id="CAL1534544.1"/>
    </source>
</evidence>
<comment type="subcellular location">
    <subcellularLocation>
        <location evidence="1 7">Endoplasmic reticulum membrane</location>
        <topology evidence="1 7">Multi-pass membrane protein</topology>
    </subcellularLocation>
</comment>
<keyword evidence="5 7" id="KW-1133">Transmembrane helix</keyword>
<keyword evidence="3 7" id="KW-0812">Transmembrane</keyword>
<protein>
    <recommendedName>
        <fullName evidence="7">Dolichol-phosphate mannosyltransferase subunit 3</fullName>
    </recommendedName>
</protein>
<evidence type="ECO:0000256" key="2">
    <source>
        <dbReference type="ARBA" id="ARBA00010430"/>
    </source>
</evidence>
<evidence type="ECO:0000256" key="8">
    <source>
        <dbReference type="SAM" id="Coils"/>
    </source>
</evidence>
<evidence type="ECO:0000313" key="10">
    <source>
        <dbReference type="Proteomes" id="UP001497497"/>
    </source>
</evidence>
<keyword evidence="10" id="KW-1185">Reference proteome</keyword>
<evidence type="ECO:0000256" key="1">
    <source>
        <dbReference type="ARBA" id="ARBA00004477"/>
    </source>
</evidence>
<dbReference type="PANTHER" id="PTHR16433">
    <property type="entry name" value="DOLICHOL-PHOSPHATE MANNOSYLTRANSFERASE SUBUNIT 3"/>
    <property type="match status" value="1"/>
</dbReference>
<evidence type="ECO:0000256" key="4">
    <source>
        <dbReference type="ARBA" id="ARBA00022824"/>
    </source>
</evidence>
<feature type="coiled-coil region" evidence="8">
    <location>
        <begin position="66"/>
        <end position="93"/>
    </location>
</feature>
<comment type="function">
    <text evidence="7">Stabilizer subunit of the dolichol-phosphate mannose (DPM) synthase complex; tethers catalytic subunit to the ER.</text>
</comment>
<evidence type="ECO:0000256" key="5">
    <source>
        <dbReference type="ARBA" id="ARBA00022989"/>
    </source>
</evidence>